<evidence type="ECO:0000313" key="2">
    <source>
        <dbReference type="EMBL" id="KAF1749937.1"/>
    </source>
</evidence>
<dbReference type="Gene3D" id="3.80.20.20">
    <property type="entry name" value="Receptor L-domain"/>
    <property type="match status" value="1"/>
</dbReference>
<dbReference type="Pfam" id="PF01030">
    <property type="entry name" value="Recep_L_domain"/>
    <property type="match status" value="1"/>
</dbReference>
<sequence length="522" mass="61369">MMNVTFASFMYSSQPIIIKLPEFDVNMEQIIKDQAGGNGSFLREFVTENGKPKGIGNRPGFNDSYCRNIEEELIVHPKYADCIVLESLNENRSIVKLNAWSGFEIFKFAVNLKELKNIEVQLVYQNELTYLYFTEFRKCDNCLFNLTKNPALVGLRFHYLTETDDLNTIDKEYLPKLYIRGNSRLKFSHKQDYSKIKALRKICNEEMCVIQKNEECHFKNTIKSSKEYSNCRYVYGDMHFNYRFQESNPGDMNFKIDGCFVFNRTGIQYLKPILRAFTTCDREHIFEKNKYMCTDQLEELKRHWEPNKLKIDADPIKVRCYHGECRGGFISENVQTRYSGCEVFRGDVYMSQKSGNISERIHELSYAHKINGSFHVVNNTFITKLALPFLKKIDSAKCPALVIENMENLRDVIFHSSIEFKCNTTGPKVIIRNCSRLYLYKQTLRQMRQYGAVFEGFNSETDAYSENCTFFLLFGSLGVILIFEILWDLRRNLLLPNWTYRIFPMTIMRKPKQKQPRKKKPQ</sequence>
<name>A0A6A5G4R7_CAERE</name>
<evidence type="ECO:0000259" key="1">
    <source>
        <dbReference type="Pfam" id="PF01030"/>
    </source>
</evidence>
<dbReference type="AlphaFoldDB" id="A0A6A5G4R7"/>
<reference evidence="2 3" key="1">
    <citation type="submission" date="2019-12" db="EMBL/GenBank/DDBJ databases">
        <title>Chromosome-level assembly of the Caenorhabditis remanei genome.</title>
        <authorList>
            <person name="Teterina A.A."/>
            <person name="Willis J.H."/>
            <person name="Phillips P.C."/>
        </authorList>
    </citation>
    <scope>NUCLEOTIDE SEQUENCE [LARGE SCALE GENOMIC DNA]</scope>
    <source>
        <strain evidence="2 3">PX506</strain>
        <tissue evidence="2">Whole organism</tissue>
    </source>
</reference>
<dbReference type="SUPFAM" id="SSF52058">
    <property type="entry name" value="L domain-like"/>
    <property type="match status" value="1"/>
</dbReference>
<dbReference type="KEGG" id="crq:GCK72_016482"/>
<proteinExistence type="predicted"/>
<dbReference type="EMBL" id="WUAV01000005">
    <property type="protein sequence ID" value="KAF1749937.1"/>
    <property type="molecule type" value="Genomic_DNA"/>
</dbReference>
<dbReference type="RefSeq" id="XP_003091471.2">
    <property type="nucleotide sequence ID" value="XM_003091423.2"/>
</dbReference>
<dbReference type="CTD" id="9810253"/>
<gene>
    <name evidence="2" type="ORF">GCK72_016482</name>
</gene>
<protein>
    <recommendedName>
        <fullName evidence="1">Receptor L-domain domain-containing protein</fullName>
    </recommendedName>
</protein>
<feature type="domain" description="Receptor L-domain" evidence="1">
    <location>
        <begin position="340"/>
        <end position="443"/>
    </location>
</feature>
<dbReference type="Proteomes" id="UP000483820">
    <property type="component" value="Chromosome V"/>
</dbReference>
<evidence type="ECO:0000313" key="3">
    <source>
        <dbReference type="Proteomes" id="UP000483820"/>
    </source>
</evidence>
<dbReference type="GeneID" id="9810253"/>
<comment type="caution">
    <text evidence="2">The sequence shown here is derived from an EMBL/GenBank/DDBJ whole genome shotgun (WGS) entry which is preliminary data.</text>
</comment>
<dbReference type="InterPro" id="IPR000494">
    <property type="entry name" value="Rcpt_L-dom"/>
</dbReference>
<organism evidence="2 3">
    <name type="scientific">Caenorhabditis remanei</name>
    <name type="common">Caenorhabditis vulgaris</name>
    <dbReference type="NCBI Taxonomy" id="31234"/>
    <lineage>
        <taxon>Eukaryota</taxon>
        <taxon>Metazoa</taxon>
        <taxon>Ecdysozoa</taxon>
        <taxon>Nematoda</taxon>
        <taxon>Chromadorea</taxon>
        <taxon>Rhabditida</taxon>
        <taxon>Rhabditina</taxon>
        <taxon>Rhabditomorpha</taxon>
        <taxon>Rhabditoidea</taxon>
        <taxon>Rhabditidae</taxon>
        <taxon>Peloderinae</taxon>
        <taxon>Caenorhabditis</taxon>
    </lineage>
</organism>
<dbReference type="InterPro" id="IPR036941">
    <property type="entry name" value="Rcpt_L-dom_sf"/>
</dbReference>
<accession>A0A6A5G4R7</accession>